<keyword evidence="7" id="KW-0186">Copper</keyword>
<evidence type="ECO:0008006" key="14">
    <source>
        <dbReference type="Google" id="ProtNLM"/>
    </source>
</evidence>
<dbReference type="Pfam" id="PF04234">
    <property type="entry name" value="CopC"/>
    <property type="match status" value="1"/>
</dbReference>
<feature type="transmembrane region" description="Helical" evidence="9">
    <location>
        <begin position="455"/>
        <end position="476"/>
    </location>
</feature>
<protein>
    <recommendedName>
        <fullName evidence="14">Copper resistance protein CopC</fullName>
    </recommendedName>
</protein>
<dbReference type="InterPro" id="IPR032694">
    <property type="entry name" value="CopC/D"/>
</dbReference>
<feature type="transmembrane region" description="Helical" evidence="9">
    <location>
        <begin position="306"/>
        <end position="330"/>
    </location>
</feature>
<dbReference type="EMBL" id="CP034346">
    <property type="protein sequence ID" value="AZS13526.1"/>
    <property type="molecule type" value="Genomic_DNA"/>
</dbReference>
<keyword evidence="4" id="KW-0479">Metal-binding</keyword>
<dbReference type="GO" id="GO:0006825">
    <property type="term" value="P:copper ion transport"/>
    <property type="evidence" value="ECO:0007669"/>
    <property type="project" value="InterPro"/>
</dbReference>
<evidence type="ECO:0000256" key="9">
    <source>
        <dbReference type="SAM" id="Phobius"/>
    </source>
</evidence>
<dbReference type="GO" id="GO:0005507">
    <property type="term" value="F:copper ion binding"/>
    <property type="evidence" value="ECO:0007669"/>
    <property type="project" value="InterPro"/>
</dbReference>
<name>A0A3Q9I9T8_9BACL</name>
<dbReference type="OrthoDB" id="2353937at2"/>
<evidence type="ECO:0000259" key="10">
    <source>
        <dbReference type="Pfam" id="PF04234"/>
    </source>
</evidence>
<dbReference type="KEGG" id="plut:EI981_02900"/>
<keyword evidence="6 9" id="KW-1133">Transmembrane helix</keyword>
<reference evidence="13" key="1">
    <citation type="submission" date="2018-12" db="EMBL/GenBank/DDBJ databases">
        <title>Complete genome sequence of Paenibacillus sp. MBLB1234.</title>
        <authorList>
            <person name="Nam Y.-D."/>
            <person name="Kang J."/>
            <person name="Chung W.-H."/>
            <person name="Park Y.S."/>
        </authorList>
    </citation>
    <scope>NUCLEOTIDE SEQUENCE [LARGE SCALE GENOMIC DNA]</scope>
    <source>
        <strain evidence="13">MBLB1234</strain>
    </source>
</reference>
<comment type="subcellular location">
    <subcellularLocation>
        <location evidence="1">Cell membrane</location>
        <topology evidence="1">Multi-pass membrane protein</topology>
    </subcellularLocation>
</comment>
<feature type="transmembrane region" description="Helical" evidence="9">
    <location>
        <begin position="158"/>
        <end position="177"/>
    </location>
</feature>
<evidence type="ECO:0000256" key="4">
    <source>
        <dbReference type="ARBA" id="ARBA00022723"/>
    </source>
</evidence>
<gene>
    <name evidence="12" type="ORF">EI981_02900</name>
</gene>
<dbReference type="Pfam" id="PF05425">
    <property type="entry name" value="CopD"/>
    <property type="match status" value="1"/>
</dbReference>
<accession>A0A3Q9I9T8</accession>
<keyword evidence="3 9" id="KW-0812">Transmembrane</keyword>
<dbReference type="GO" id="GO:0042597">
    <property type="term" value="C:periplasmic space"/>
    <property type="evidence" value="ECO:0007669"/>
    <property type="project" value="InterPro"/>
</dbReference>
<sequence length="590" mass="64201">MQIFKSISSRWMLPLLLIGIISMIYYPSLASAHATVTSSSPAANEILASPPKEVSITFNESIEQAFYSIIVTEPDGRRADQGDAVIDSERSDRLVASLKNDLPNGIYSIKWKAVSSDGHAISGTIPFGIGTDGSGYAMHTPAGNDNALPRAGLIIIRWLFYIGLSLCIGTIFFRLLLLPTGARVLRGSSLLEQRSLLLLYMGLVCTVAGVLFSLPQQTASDAGVSWTQAWDLDLLQETLRFTSFGQVWTWQVIQVMLLAVFIMGLCYTISGAGQDGPHDSGMKLMDKDHHKASDRATSSFIGQEHLWSWLVLIACIGLMVAKAFIGHAATTSHKLMAISADFIHLLTAVIWLGGILSIAFLLPAVRRHTEQSDSLRPLYWGAIRRFSLLASLCVLMLLLTGVYGGLLHIPTLHALWNTPYGLVLLAKFALMLIMLALALSAFLRGRRSTRPLGRGVWYEFCFGAVVLVLAAVLGNLPSASSAPGPVSLQATTEDGYRITLSVSPNRLGENHFSLEIQDSSGTKLNNIEQATISLTSREMDMGVIQIEMPGSSPLEADEMITMGGEWNVRIHILLSTLDSIDHDFILQSGN</sequence>
<dbReference type="SUPFAM" id="SSF81296">
    <property type="entry name" value="E set domains"/>
    <property type="match status" value="1"/>
</dbReference>
<dbReference type="InterPro" id="IPR007348">
    <property type="entry name" value="CopC_dom"/>
</dbReference>
<evidence type="ECO:0000313" key="12">
    <source>
        <dbReference type="EMBL" id="AZS13526.1"/>
    </source>
</evidence>
<evidence type="ECO:0000256" key="6">
    <source>
        <dbReference type="ARBA" id="ARBA00022989"/>
    </source>
</evidence>
<dbReference type="InterPro" id="IPR008457">
    <property type="entry name" value="Cu-R_CopD_dom"/>
</dbReference>
<feature type="domain" description="Copper resistance protein D" evidence="11">
    <location>
        <begin position="382"/>
        <end position="473"/>
    </location>
</feature>
<feature type="transmembrane region" description="Helical" evidence="9">
    <location>
        <begin position="248"/>
        <end position="269"/>
    </location>
</feature>
<dbReference type="PANTHER" id="PTHR34820:SF4">
    <property type="entry name" value="INNER MEMBRANE PROTEIN YEBZ"/>
    <property type="match status" value="1"/>
</dbReference>
<evidence type="ECO:0000256" key="8">
    <source>
        <dbReference type="ARBA" id="ARBA00023136"/>
    </source>
</evidence>
<evidence type="ECO:0000256" key="2">
    <source>
        <dbReference type="ARBA" id="ARBA00022475"/>
    </source>
</evidence>
<evidence type="ECO:0000259" key="11">
    <source>
        <dbReference type="Pfam" id="PF05425"/>
    </source>
</evidence>
<evidence type="ECO:0000256" key="7">
    <source>
        <dbReference type="ARBA" id="ARBA00023008"/>
    </source>
</evidence>
<keyword evidence="13" id="KW-1185">Reference proteome</keyword>
<dbReference type="InterPro" id="IPR014755">
    <property type="entry name" value="Cu-Rt/internalin_Ig-like"/>
</dbReference>
<dbReference type="GO" id="GO:0005886">
    <property type="term" value="C:plasma membrane"/>
    <property type="evidence" value="ECO:0007669"/>
    <property type="project" value="UniProtKB-SubCell"/>
</dbReference>
<evidence type="ECO:0000256" key="1">
    <source>
        <dbReference type="ARBA" id="ARBA00004651"/>
    </source>
</evidence>
<evidence type="ECO:0000313" key="13">
    <source>
        <dbReference type="Proteomes" id="UP000270678"/>
    </source>
</evidence>
<dbReference type="GO" id="GO:0046688">
    <property type="term" value="P:response to copper ion"/>
    <property type="evidence" value="ECO:0007669"/>
    <property type="project" value="InterPro"/>
</dbReference>
<feature type="transmembrane region" description="Helical" evidence="9">
    <location>
        <begin position="197"/>
        <end position="214"/>
    </location>
</feature>
<evidence type="ECO:0000256" key="3">
    <source>
        <dbReference type="ARBA" id="ARBA00022692"/>
    </source>
</evidence>
<keyword evidence="8 9" id="KW-0472">Membrane</keyword>
<organism evidence="12 13">
    <name type="scientific">Paenibacillus lutimineralis</name>
    <dbReference type="NCBI Taxonomy" id="2707005"/>
    <lineage>
        <taxon>Bacteria</taxon>
        <taxon>Bacillati</taxon>
        <taxon>Bacillota</taxon>
        <taxon>Bacilli</taxon>
        <taxon>Bacillales</taxon>
        <taxon>Paenibacillaceae</taxon>
        <taxon>Paenibacillus</taxon>
    </lineage>
</organism>
<dbReference type="Proteomes" id="UP000270678">
    <property type="component" value="Chromosome"/>
</dbReference>
<evidence type="ECO:0000256" key="5">
    <source>
        <dbReference type="ARBA" id="ARBA00022729"/>
    </source>
</evidence>
<dbReference type="Gene3D" id="2.60.40.1220">
    <property type="match status" value="1"/>
</dbReference>
<keyword evidence="2" id="KW-1003">Cell membrane</keyword>
<dbReference type="InterPro" id="IPR014756">
    <property type="entry name" value="Ig_E-set"/>
</dbReference>
<dbReference type="PANTHER" id="PTHR34820">
    <property type="entry name" value="INNER MEMBRANE PROTEIN YEBZ"/>
    <property type="match status" value="1"/>
</dbReference>
<keyword evidence="5" id="KW-0732">Signal</keyword>
<dbReference type="RefSeq" id="WP_126995283.1">
    <property type="nucleotide sequence ID" value="NZ_CP034346.1"/>
</dbReference>
<proteinExistence type="predicted"/>
<feature type="transmembrane region" description="Helical" evidence="9">
    <location>
        <begin position="421"/>
        <end position="443"/>
    </location>
</feature>
<feature type="transmembrane region" description="Helical" evidence="9">
    <location>
        <begin position="386"/>
        <end position="409"/>
    </location>
</feature>
<dbReference type="AlphaFoldDB" id="A0A3Q9I9T8"/>
<feature type="domain" description="CopC" evidence="10">
    <location>
        <begin position="33"/>
        <end position="128"/>
    </location>
</feature>
<feature type="transmembrane region" description="Helical" evidence="9">
    <location>
        <begin position="342"/>
        <end position="365"/>
    </location>
</feature>